<gene>
    <name evidence="3" type="primary">coaBC</name>
    <name evidence="7" type="ORF">HNQ88_000635</name>
</gene>
<keyword evidence="8" id="KW-1185">Reference proteome</keyword>
<dbReference type="HAMAP" id="MF_02225">
    <property type="entry name" value="CoaBC"/>
    <property type="match status" value="1"/>
</dbReference>
<dbReference type="InterPro" id="IPR035929">
    <property type="entry name" value="CoaB-like_sf"/>
</dbReference>
<evidence type="ECO:0000256" key="3">
    <source>
        <dbReference type="HAMAP-Rule" id="MF_02225"/>
    </source>
</evidence>
<dbReference type="GO" id="GO:0004632">
    <property type="term" value="F:phosphopantothenate--cysteine ligase activity"/>
    <property type="evidence" value="ECO:0007669"/>
    <property type="project" value="UniProtKB-UniRule"/>
</dbReference>
<feature type="domain" description="DNA/pantothenate metabolism flavoprotein C-terminal" evidence="6">
    <location>
        <begin position="185"/>
        <end position="396"/>
    </location>
</feature>
<dbReference type="InterPro" id="IPR003382">
    <property type="entry name" value="Flavoprotein"/>
</dbReference>
<name>A0AAE3XKG9_9BACT</name>
<accession>A0AAE3XKG9</accession>
<dbReference type="PANTHER" id="PTHR14359">
    <property type="entry name" value="HOMO-OLIGOMERIC FLAVIN CONTAINING CYS DECARBOXYLASE FAMILY"/>
    <property type="match status" value="1"/>
</dbReference>
<feature type="binding site" evidence="3">
    <location>
        <position position="279"/>
    </location>
    <ligand>
        <name>CTP</name>
        <dbReference type="ChEBI" id="CHEBI:37563"/>
    </ligand>
</feature>
<keyword evidence="1 3" id="KW-0210">Decarboxylase</keyword>
<feature type="binding site" evidence="3">
    <location>
        <position position="342"/>
    </location>
    <ligand>
        <name>CTP</name>
        <dbReference type="ChEBI" id="CHEBI:37563"/>
    </ligand>
</feature>
<keyword evidence="3 4" id="KW-0436">Ligase</keyword>
<dbReference type="PANTHER" id="PTHR14359:SF6">
    <property type="entry name" value="PHOSPHOPANTOTHENOYLCYSTEINE DECARBOXYLASE"/>
    <property type="match status" value="1"/>
</dbReference>
<evidence type="ECO:0000313" key="7">
    <source>
        <dbReference type="EMBL" id="MDR6237659.1"/>
    </source>
</evidence>
<dbReference type="RefSeq" id="WP_309937126.1">
    <property type="nucleotide sequence ID" value="NZ_AP025305.1"/>
</dbReference>
<feature type="binding site" evidence="3">
    <location>
        <position position="324"/>
    </location>
    <ligand>
        <name>CTP</name>
        <dbReference type="ChEBI" id="CHEBI:37563"/>
    </ligand>
</feature>
<comment type="function">
    <text evidence="4">Catalyzes two steps in the biosynthesis of coenzyme A. In the first step cysteine is conjugated to 4'-phosphopantothenate to form 4-phosphopantothenoylcysteine, in the latter compound is decarboxylated to form 4'-phosphopantotheine.</text>
</comment>
<dbReference type="GO" id="GO:0004633">
    <property type="term" value="F:phosphopantothenoylcysteine decarboxylase activity"/>
    <property type="evidence" value="ECO:0007669"/>
    <property type="project" value="UniProtKB-UniRule"/>
</dbReference>
<comment type="catalytic activity">
    <reaction evidence="3 4">
        <text>N-[(R)-4-phosphopantothenoyl]-L-cysteine + H(+) = (R)-4'-phosphopantetheine + CO2</text>
        <dbReference type="Rhea" id="RHEA:16793"/>
        <dbReference type="ChEBI" id="CHEBI:15378"/>
        <dbReference type="ChEBI" id="CHEBI:16526"/>
        <dbReference type="ChEBI" id="CHEBI:59458"/>
        <dbReference type="ChEBI" id="CHEBI:61723"/>
        <dbReference type="EC" id="4.1.1.36"/>
    </reaction>
</comment>
<organism evidence="7 8">
    <name type="scientific">Aureibacter tunicatorum</name>
    <dbReference type="NCBI Taxonomy" id="866807"/>
    <lineage>
        <taxon>Bacteria</taxon>
        <taxon>Pseudomonadati</taxon>
        <taxon>Bacteroidota</taxon>
        <taxon>Cytophagia</taxon>
        <taxon>Cytophagales</taxon>
        <taxon>Persicobacteraceae</taxon>
        <taxon>Aureibacter</taxon>
    </lineage>
</organism>
<evidence type="ECO:0000259" key="6">
    <source>
        <dbReference type="Pfam" id="PF04127"/>
    </source>
</evidence>
<dbReference type="GO" id="GO:0015937">
    <property type="term" value="P:coenzyme A biosynthetic process"/>
    <property type="evidence" value="ECO:0007669"/>
    <property type="project" value="UniProtKB-UniRule"/>
</dbReference>
<dbReference type="GO" id="GO:0046872">
    <property type="term" value="F:metal ion binding"/>
    <property type="evidence" value="ECO:0007669"/>
    <property type="project" value="UniProtKB-KW"/>
</dbReference>
<dbReference type="InterPro" id="IPR005252">
    <property type="entry name" value="CoaBC"/>
</dbReference>
<proteinExistence type="inferred from homology"/>
<keyword evidence="2 3" id="KW-0456">Lyase</keyword>
<dbReference type="SUPFAM" id="SSF52507">
    <property type="entry name" value="Homo-oligomeric flavin-containing Cys decarboxylases, HFCD"/>
    <property type="match status" value="1"/>
</dbReference>
<comment type="caution">
    <text evidence="7">The sequence shown here is derived from an EMBL/GenBank/DDBJ whole genome shotgun (WGS) entry which is preliminary data.</text>
</comment>
<keyword evidence="3" id="KW-0511">Multifunctional enzyme</keyword>
<evidence type="ECO:0000256" key="1">
    <source>
        <dbReference type="ARBA" id="ARBA00022793"/>
    </source>
</evidence>
<evidence type="ECO:0000256" key="2">
    <source>
        <dbReference type="ARBA" id="ARBA00023239"/>
    </source>
</evidence>
<keyword evidence="3 4" id="KW-0288">FMN</keyword>
<evidence type="ECO:0000256" key="4">
    <source>
        <dbReference type="RuleBase" id="RU364078"/>
    </source>
</evidence>
<dbReference type="EMBL" id="JAVDQD010000001">
    <property type="protein sequence ID" value="MDR6237659.1"/>
    <property type="molecule type" value="Genomic_DNA"/>
</dbReference>
<dbReference type="InterPro" id="IPR007085">
    <property type="entry name" value="DNA/pantothenate-metab_flavo_C"/>
</dbReference>
<sequence length="400" mass="43579">MLQGKKIILGVCGSIAAYKAAMLTRLLVKAGADVKIIMTESAKAFITPLTLSTLSKHPVHSDFFKNTSGEWDSHVELGLWADLILIAPATAKTISQFATGHCDNLLVATYLSARCPVYLAPAMDLDMYMHPSTLSNLQTLEKYGNRIINAESGELASGLIGQGRMAEPEHIVEALEVHFNAEQKLSGKRILITAGPTHEAIDPVRFIGNHSTGKMGYAIAEQMLDQGAEVTLVSGPTHCKLEHPNLKIIPVKSAEEMYQASKATFESSDITVLSAAVADYTPKIVADKKIKKKTDEFDITCVKTVDIAAKLGELKKNHQFMVGFALETDNEIENAKGKLDRKNLDMIVLNSLKDKGAGFGHDTNKVTILSKTNEALKFDLKSKSEVAKDIVNTIINYSHD</sequence>
<comment type="pathway">
    <text evidence="3 4">Cofactor biosynthesis; coenzyme A biosynthesis; CoA from (R)-pantothenate: step 3/5.</text>
</comment>
<dbReference type="Proteomes" id="UP001185092">
    <property type="component" value="Unassembled WGS sequence"/>
</dbReference>
<keyword evidence="3" id="KW-0479">Metal-binding</keyword>
<comment type="cofactor">
    <cofactor evidence="3">
        <name>FMN</name>
        <dbReference type="ChEBI" id="CHEBI:58210"/>
    </cofactor>
    <text evidence="3">Binds 1 FMN per subunit.</text>
</comment>
<comment type="pathway">
    <text evidence="3 4">Cofactor biosynthesis; coenzyme A biosynthesis; CoA from (R)-pantothenate: step 2/5.</text>
</comment>
<dbReference type="EC" id="6.3.2.5" evidence="3"/>
<reference evidence="7" key="1">
    <citation type="submission" date="2023-07" db="EMBL/GenBank/DDBJ databases">
        <title>Genomic Encyclopedia of Type Strains, Phase IV (KMG-IV): sequencing the most valuable type-strain genomes for metagenomic binning, comparative biology and taxonomic classification.</title>
        <authorList>
            <person name="Goeker M."/>
        </authorList>
    </citation>
    <scope>NUCLEOTIDE SEQUENCE</scope>
    <source>
        <strain evidence="7">DSM 26174</strain>
    </source>
</reference>
<feature type="binding site" evidence="3">
    <location>
        <position position="338"/>
    </location>
    <ligand>
        <name>CTP</name>
        <dbReference type="ChEBI" id="CHEBI:37563"/>
    </ligand>
</feature>
<keyword evidence="3" id="KW-0460">Magnesium</keyword>
<keyword evidence="3 4" id="KW-0285">Flavoprotein</keyword>
<comment type="catalytic activity">
    <reaction evidence="3 4">
        <text>(R)-4'-phosphopantothenate + L-cysteine + CTP = N-[(R)-4-phosphopantothenoyl]-L-cysteine + CMP + diphosphate + H(+)</text>
        <dbReference type="Rhea" id="RHEA:19397"/>
        <dbReference type="ChEBI" id="CHEBI:10986"/>
        <dbReference type="ChEBI" id="CHEBI:15378"/>
        <dbReference type="ChEBI" id="CHEBI:33019"/>
        <dbReference type="ChEBI" id="CHEBI:35235"/>
        <dbReference type="ChEBI" id="CHEBI:37563"/>
        <dbReference type="ChEBI" id="CHEBI:59458"/>
        <dbReference type="ChEBI" id="CHEBI:60377"/>
        <dbReference type="EC" id="6.3.2.5"/>
    </reaction>
</comment>
<comment type="function">
    <text evidence="3">Catalyzes two sequential steps in the biosynthesis of coenzyme A. In the first step cysteine is conjugated to 4'-phosphopantothenate to form 4-phosphopantothenoylcysteine. In the second step the latter compound is decarboxylated to form 4'-phosphopantotheine.</text>
</comment>
<dbReference type="Gene3D" id="3.40.50.1950">
    <property type="entry name" value="Flavin prenyltransferase-like"/>
    <property type="match status" value="1"/>
</dbReference>
<feature type="region of interest" description="Phosphopantothenate--cysteine ligase" evidence="3">
    <location>
        <begin position="190"/>
        <end position="400"/>
    </location>
</feature>
<dbReference type="Gene3D" id="3.40.50.10300">
    <property type="entry name" value="CoaB-like"/>
    <property type="match status" value="1"/>
</dbReference>
<evidence type="ECO:0000259" key="5">
    <source>
        <dbReference type="Pfam" id="PF02441"/>
    </source>
</evidence>
<dbReference type="AlphaFoldDB" id="A0AAE3XKG9"/>
<dbReference type="GO" id="GO:0071513">
    <property type="term" value="C:phosphopantothenoylcysteine decarboxylase complex"/>
    <property type="evidence" value="ECO:0007669"/>
    <property type="project" value="TreeGrafter"/>
</dbReference>
<comment type="cofactor">
    <cofactor evidence="3">
        <name>Mg(2+)</name>
        <dbReference type="ChEBI" id="CHEBI:18420"/>
    </cofactor>
</comment>
<dbReference type="GO" id="GO:0015941">
    <property type="term" value="P:pantothenate catabolic process"/>
    <property type="evidence" value="ECO:0007669"/>
    <property type="project" value="InterPro"/>
</dbReference>
<dbReference type="GO" id="GO:0010181">
    <property type="term" value="F:FMN binding"/>
    <property type="evidence" value="ECO:0007669"/>
    <property type="project" value="UniProtKB-UniRule"/>
</dbReference>
<comment type="caution">
    <text evidence="3">Lacks conserved residue(s) required for the propagation of feature annotation.</text>
</comment>
<dbReference type="InterPro" id="IPR036551">
    <property type="entry name" value="Flavin_trans-like"/>
</dbReference>
<comment type="similarity">
    <text evidence="3 4">In the N-terminal section; belongs to the HFCD (homo-oligomeric flavin containing Cys decarboxylase) superfamily.</text>
</comment>
<dbReference type="Pfam" id="PF02441">
    <property type="entry name" value="Flavoprotein"/>
    <property type="match status" value="1"/>
</dbReference>
<protein>
    <recommendedName>
        <fullName evidence="3">Coenzyme A biosynthesis bifunctional protein CoaBC</fullName>
    </recommendedName>
    <alternativeName>
        <fullName evidence="3">DNA/pantothenate metabolism flavoprotein</fullName>
    </alternativeName>
    <alternativeName>
        <fullName evidence="3">Phosphopantothenoylcysteine synthetase/decarboxylase</fullName>
        <shortName evidence="3">PPCS-PPCDC</shortName>
    </alternativeName>
    <domain>
        <recommendedName>
            <fullName evidence="3">Phosphopantothenoylcysteine decarboxylase</fullName>
            <shortName evidence="3">PPC decarboxylase</shortName>
            <shortName evidence="3">PPC-DC</shortName>
            <ecNumber evidence="3">4.1.1.36</ecNumber>
        </recommendedName>
        <alternativeName>
            <fullName evidence="3">CoaC</fullName>
        </alternativeName>
    </domain>
    <domain>
        <recommendedName>
            <fullName evidence="3">Phosphopantothenate--cysteine ligase</fullName>
            <ecNumber evidence="3">6.3.2.5</ecNumber>
        </recommendedName>
        <alternativeName>
            <fullName evidence="3">CoaB</fullName>
        </alternativeName>
        <alternativeName>
            <fullName evidence="3">Phosphopantothenoylcysteine synthetase</fullName>
            <shortName evidence="3">PPC synthetase</shortName>
            <shortName evidence="3">PPC-S</shortName>
        </alternativeName>
    </domain>
</protein>
<dbReference type="EC" id="4.1.1.36" evidence="3"/>
<feature type="domain" description="Flavoprotein" evidence="5">
    <location>
        <begin position="5"/>
        <end position="175"/>
    </location>
</feature>
<dbReference type="Pfam" id="PF04127">
    <property type="entry name" value="DFP"/>
    <property type="match status" value="1"/>
</dbReference>
<dbReference type="SUPFAM" id="SSF102645">
    <property type="entry name" value="CoaB-like"/>
    <property type="match status" value="1"/>
</dbReference>
<evidence type="ECO:0000313" key="8">
    <source>
        <dbReference type="Proteomes" id="UP001185092"/>
    </source>
</evidence>
<feature type="binding site" evidence="3">
    <location>
        <position position="289"/>
    </location>
    <ligand>
        <name>CTP</name>
        <dbReference type="ChEBI" id="CHEBI:37563"/>
    </ligand>
</feature>
<dbReference type="NCBIfam" id="TIGR00521">
    <property type="entry name" value="coaBC_dfp"/>
    <property type="match status" value="1"/>
</dbReference>
<comment type="similarity">
    <text evidence="3 4">In the C-terminal section; belongs to the PPC synthetase family.</text>
</comment>
<feature type="region of interest" description="Phosphopantothenoylcysteine decarboxylase" evidence="3">
    <location>
        <begin position="1"/>
        <end position="189"/>
    </location>
</feature>